<protein>
    <submittedName>
        <fullName evidence="1">Uncharacterized protein</fullName>
    </submittedName>
</protein>
<keyword evidence="2" id="KW-1185">Reference proteome</keyword>
<organism evidence="1 2">
    <name type="scientific">Canariomyces notabilis</name>
    <dbReference type="NCBI Taxonomy" id="2074819"/>
    <lineage>
        <taxon>Eukaryota</taxon>
        <taxon>Fungi</taxon>
        <taxon>Dikarya</taxon>
        <taxon>Ascomycota</taxon>
        <taxon>Pezizomycotina</taxon>
        <taxon>Sordariomycetes</taxon>
        <taxon>Sordariomycetidae</taxon>
        <taxon>Sordariales</taxon>
        <taxon>Chaetomiaceae</taxon>
        <taxon>Canariomyces</taxon>
    </lineage>
</organism>
<dbReference type="EMBL" id="MU853364">
    <property type="protein sequence ID" value="KAK4108293.1"/>
    <property type="molecule type" value="Genomic_DNA"/>
</dbReference>
<dbReference type="AlphaFoldDB" id="A0AAN6QDM7"/>
<reference evidence="1" key="1">
    <citation type="journal article" date="2023" name="Mol. Phylogenet. Evol.">
        <title>Genome-scale phylogeny and comparative genomics of the fungal order Sordariales.</title>
        <authorList>
            <person name="Hensen N."/>
            <person name="Bonometti L."/>
            <person name="Westerberg I."/>
            <person name="Brannstrom I.O."/>
            <person name="Guillou S."/>
            <person name="Cros-Aarteil S."/>
            <person name="Calhoun S."/>
            <person name="Haridas S."/>
            <person name="Kuo A."/>
            <person name="Mondo S."/>
            <person name="Pangilinan J."/>
            <person name="Riley R."/>
            <person name="LaButti K."/>
            <person name="Andreopoulos B."/>
            <person name="Lipzen A."/>
            <person name="Chen C."/>
            <person name="Yan M."/>
            <person name="Daum C."/>
            <person name="Ng V."/>
            <person name="Clum A."/>
            <person name="Steindorff A."/>
            <person name="Ohm R.A."/>
            <person name="Martin F."/>
            <person name="Silar P."/>
            <person name="Natvig D.O."/>
            <person name="Lalanne C."/>
            <person name="Gautier V."/>
            <person name="Ament-Velasquez S.L."/>
            <person name="Kruys A."/>
            <person name="Hutchinson M.I."/>
            <person name="Powell A.J."/>
            <person name="Barry K."/>
            <person name="Miller A.N."/>
            <person name="Grigoriev I.V."/>
            <person name="Debuchy R."/>
            <person name="Gladieux P."/>
            <person name="Hiltunen Thoren M."/>
            <person name="Johannesson H."/>
        </authorList>
    </citation>
    <scope>NUCLEOTIDE SEQUENCE</scope>
    <source>
        <strain evidence="1">CBS 508.74</strain>
    </source>
</reference>
<dbReference type="GeneID" id="89933770"/>
<evidence type="ECO:0000313" key="1">
    <source>
        <dbReference type="EMBL" id="KAK4108293.1"/>
    </source>
</evidence>
<evidence type="ECO:0000313" key="2">
    <source>
        <dbReference type="Proteomes" id="UP001302812"/>
    </source>
</evidence>
<dbReference type="Proteomes" id="UP001302812">
    <property type="component" value="Unassembled WGS sequence"/>
</dbReference>
<gene>
    <name evidence="1" type="ORF">N656DRAFT_435167</name>
</gene>
<dbReference type="RefSeq" id="XP_064665863.1">
    <property type="nucleotide sequence ID" value="XM_064809646.1"/>
</dbReference>
<accession>A0AAN6QDM7</accession>
<name>A0AAN6QDM7_9PEZI</name>
<comment type="caution">
    <text evidence="1">The sequence shown here is derived from an EMBL/GenBank/DDBJ whole genome shotgun (WGS) entry which is preliminary data.</text>
</comment>
<proteinExistence type="predicted"/>
<reference evidence="1" key="2">
    <citation type="submission" date="2023-05" db="EMBL/GenBank/DDBJ databases">
        <authorList>
            <consortium name="Lawrence Berkeley National Laboratory"/>
            <person name="Steindorff A."/>
            <person name="Hensen N."/>
            <person name="Bonometti L."/>
            <person name="Westerberg I."/>
            <person name="Brannstrom I.O."/>
            <person name="Guillou S."/>
            <person name="Cros-Aarteil S."/>
            <person name="Calhoun S."/>
            <person name="Haridas S."/>
            <person name="Kuo A."/>
            <person name="Mondo S."/>
            <person name="Pangilinan J."/>
            <person name="Riley R."/>
            <person name="Labutti K."/>
            <person name="Andreopoulos B."/>
            <person name="Lipzen A."/>
            <person name="Chen C."/>
            <person name="Yanf M."/>
            <person name="Daum C."/>
            <person name="Ng V."/>
            <person name="Clum A."/>
            <person name="Ohm R."/>
            <person name="Martin F."/>
            <person name="Silar P."/>
            <person name="Natvig D."/>
            <person name="Lalanne C."/>
            <person name="Gautier V."/>
            <person name="Ament-Velasquez S.L."/>
            <person name="Kruys A."/>
            <person name="Hutchinson M.I."/>
            <person name="Powell A.J."/>
            <person name="Barry K."/>
            <person name="Miller A.N."/>
            <person name="Grigoriev I.V."/>
            <person name="Debuchy R."/>
            <person name="Gladieux P."/>
            <person name="Thoren M.H."/>
            <person name="Johannesson H."/>
        </authorList>
    </citation>
    <scope>NUCLEOTIDE SEQUENCE</scope>
    <source>
        <strain evidence="1">CBS 508.74</strain>
    </source>
</reference>
<sequence length="124" mass="13730">MVIIINDILAPIATDAVLDGHSQVHHDSSPGAFLHDAHAAIITPPRTVHPRGVLLRHPSLSGTQNLCHYLAFPSPPQTSFKAGMSSNILDVFLNIEAKRVLRKVEYNRQEAWLLDTSRDNTCQM</sequence>